<proteinExistence type="predicted"/>
<accession>A0ABU6MEW9</accession>
<dbReference type="PROSITE" id="PS51464">
    <property type="entry name" value="SIS"/>
    <property type="match status" value="1"/>
</dbReference>
<dbReference type="InterPro" id="IPR009057">
    <property type="entry name" value="Homeodomain-like_sf"/>
</dbReference>
<evidence type="ECO:0000313" key="7">
    <source>
        <dbReference type="Proteomes" id="UP001341444"/>
    </source>
</evidence>
<dbReference type="SUPFAM" id="SSF53697">
    <property type="entry name" value="SIS domain"/>
    <property type="match status" value="1"/>
</dbReference>
<dbReference type="Pfam" id="PF01380">
    <property type="entry name" value="SIS"/>
    <property type="match status" value="1"/>
</dbReference>
<dbReference type="RefSeq" id="WP_066267513.1">
    <property type="nucleotide sequence ID" value="NZ_JARMAB010000008.1"/>
</dbReference>
<dbReference type="EMBL" id="JARMAB010000008">
    <property type="protein sequence ID" value="MED1202844.1"/>
    <property type="molecule type" value="Genomic_DNA"/>
</dbReference>
<reference evidence="6 7" key="1">
    <citation type="submission" date="2023-03" db="EMBL/GenBank/DDBJ databases">
        <title>Bacillus Genome Sequencing.</title>
        <authorList>
            <person name="Dunlap C."/>
        </authorList>
    </citation>
    <scope>NUCLEOTIDE SEQUENCE [LARGE SCALE GENOMIC DNA]</scope>
    <source>
        <strain evidence="6 7">B-23453</strain>
    </source>
</reference>
<dbReference type="Gene3D" id="1.10.10.10">
    <property type="entry name" value="Winged helix-like DNA-binding domain superfamily/Winged helix DNA-binding domain"/>
    <property type="match status" value="1"/>
</dbReference>
<feature type="domain" description="HTH rpiR-type" evidence="4">
    <location>
        <begin position="2"/>
        <end position="78"/>
    </location>
</feature>
<dbReference type="PANTHER" id="PTHR30514">
    <property type="entry name" value="GLUCOKINASE"/>
    <property type="match status" value="1"/>
</dbReference>
<dbReference type="PANTHER" id="PTHR30514:SF1">
    <property type="entry name" value="HTH-TYPE TRANSCRIPTIONAL REGULATOR HEXR-RELATED"/>
    <property type="match status" value="1"/>
</dbReference>
<protein>
    <submittedName>
        <fullName evidence="6">MurR/RpiR family transcriptional regulator</fullName>
    </submittedName>
</protein>
<dbReference type="InterPro" id="IPR047640">
    <property type="entry name" value="RpiR-like"/>
</dbReference>
<feature type="domain" description="SIS" evidence="5">
    <location>
        <begin position="124"/>
        <end position="264"/>
    </location>
</feature>
<evidence type="ECO:0000256" key="1">
    <source>
        <dbReference type="ARBA" id="ARBA00023015"/>
    </source>
</evidence>
<gene>
    <name evidence="6" type="ORF">P4T90_07025</name>
</gene>
<dbReference type="InterPro" id="IPR000281">
    <property type="entry name" value="HTH_RpiR"/>
</dbReference>
<evidence type="ECO:0000259" key="5">
    <source>
        <dbReference type="PROSITE" id="PS51464"/>
    </source>
</evidence>
<name>A0ABU6MEW9_9BACI</name>
<keyword evidence="1" id="KW-0805">Transcription regulation</keyword>
<keyword evidence="3" id="KW-0804">Transcription</keyword>
<evidence type="ECO:0000259" key="4">
    <source>
        <dbReference type="PROSITE" id="PS51071"/>
    </source>
</evidence>
<dbReference type="Pfam" id="PF01418">
    <property type="entry name" value="HTH_6"/>
    <property type="match status" value="1"/>
</dbReference>
<dbReference type="PROSITE" id="PS51071">
    <property type="entry name" value="HTH_RPIR"/>
    <property type="match status" value="1"/>
</dbReference>
<dbReference type="Proteomes" id="UP001341444">
    <property type="component" value="Unassembled WGS sequence"/>
</dbReference>
<dbReference type="InterPro" id="IPR036388">
    <property type="entry name" value="WH-like_DNA-bd_sf"/>
</dbReference>
<evidence type="ECO:0000256" key="2">
    <source>
        <dbReference type="ARBA" id="ARBA00023125"/>
    </source>
</evidence>
<evidence type="ECO:0000256" key="3">
    <source>
        <dbReference type="ARBA" id="ARBA00023163"/>
    </source>
</evidence>
<organism evidence="6 7">
    <name type="scientific">Heyndrickxia acidicola</name>
    <dbReference type="NCBI Taxonomy" id="209389"/>
    <lineage>
        <taxon>Bacteria</taxon>
        <taxon>Bacillati</taxon>
        <taxon>Bacillota</taxon>
        <taxon>Bacilli</taxon>
        <taxon>Bacillales</taxon>
        <taxon>Bacillaceae</taxon>
        <taxon>Heyndrickxia</taxon>
    </lineage>
</organism>
<evidence type="ECO:0000313" key="6">
    <source>
        <dbReference type="EMBL" id="MED1202844.1"/>
    </source>
</evidence>
<keyword evidence="2" id="KW-0238">DNA-binding</keyword>
<keyword evidence="7" id="KW-1185">Reference proteome</keyword>
<dbReference type="InterPro" id="IPR035472">
    <property type="entry name" value="RpiR-like_SIS"/>
</dbReference>
<dbReference type="InterPro" id="IPR001347">
    <property type="entry name" value="SIS_dom"/>
</dbReference>
<dbReference type="InterPro" id="IPR046348">
    <property type="entry name" value="SIS_dom_sf"/>
</dbReference>
<dbReference type="SUPFAM" id="SSF46689">
    <property type="entry name" value="Homeodomain-like"/>
    <property type="match status" value="1"/>
</dbReference>
<dbReference type="Gene3D" id="3.40.50.10490">
    <property type="entry name" value="Glucose-6-phosphate isomerase like protein, domain 1"/>
    <property type="match status" value="1"/>
</dbReference>
<comment type="caution">
    <text evidence="6">The sequence shown here is derived from an EMBL/GenBank/DDBJ whole genome shotgun (WGS) entry which is preliminary data.</text>
</comment>
<sequence>MSFLLNRIEKNLDNLSEAERKIGEYVLGHPELVPSMTTRELSVKSGVSEASIVRFCKSIGIQSFKTFKLELVKEITRTEPDITDFSILQKKDTPYDLFQKVTYVNKSAINSTLASLDRKELVAAIDVLKYAKRVIFHGVGGSATAAYDGHYKFTKLGYHTVMAHDFHYLLSLIPHLTKEDVFIAVSTSGKTKDVLELAQFSKSKGATVIAITNIDSSPLYKAANIRLCTPVVEQDFRIGSISSRIAQLNIIDTLYISLFHILGENVLQQYHEARAEAVRLRR</sequence>
<dbReference type="CDD" id="cd05013">
    <property type="entry name" value="SIS_RpiR"/>
    <property type="match status" value="1"/>
</dbReference>